<dbReference type="AlphaFoldDB" id="A0A6B9V6W7"/>
<evidence type="ECO:0000313" key="7">
    <source>
        <dbReference type="Proteomes" id="UP000464620"/>
    </source>
</evidence>
<evidence type="ECO:0000259" key="4">
    <source>
        <dbReference type="PROSITE" id="PS50090"/>
    </source>
</evidence>
<evidence type="ECO:0000259" key="5">
    <source>
        <dbReference type="PROSITE" id="PS51294"/>
    </source>
</evidence>
<feature type="compositionally biased region" description="Basic and acidic residues" evidence="3">
    <location>
        <begin position="1"/>
        <end position="21"/>
    </location>
</feature>
<evidence type="ECO:0000256" key="1">
    <source>
        <dbReference type="ARBA" id="ARBA00004123"/>
    </source>
</evidence>
<dbReference type="Pfam" id="PF13921">
    <property type="entry name" value="Myb_DNA-bind_6"/>
    <property type="match status" value="1"/>
</dbReference>
<feature type="region of interest" description="Disordered" evidence="3">
    <location>
        <begin position="1"/>
        <end position="70"/>
    </location>
</feature>
<feature type="region of interest" description="Disordered" evidence="3">
    <location>
        <begin position="235"/>
        <end position="359"/>
    </location>
</feature>
<dbReference type="EMBL" id="CP031001">
    <property type="protein sequence ID" value="QHN77129.1"/>
    <property type="molecule type" value="Genomic_DNA"/>
</dbReference>
<accession>A0A6B9V6W7</accession>
<evidence type="ECO:0000313" key="6">
    <source>
        <dbReference type="EMBL" id="QHN77129.1"/>
    </source>
</evidence>
<gene>
    <name evidence="6" type="ORF">DS421_19g649980</name>
</gene>
<keyword evidence="2" id="KW-0539">Nucleus</keyword>
<dbReference type="SUPFAM" id="SSF46689">
    <property type="entry name" value="Homeodomain-like"/>
    <property type="match status" value="1"/>
</dbReference>
<dbReference type="PANTHER" id="PTHR47430:SF4">
    <property type="entry name" value="GB|AAC33480.1"/>
    <property type="match status" value="1"/>
</dbReference>
<dbReference type="PROSITE" id="PS51294">
    <property type="entry name" value="HTH_MYB"/>
    <property type="match status" value="1"/>
</dbReference>
<proteinExistence type="predicted"/>
<comment type="subcellular location">
    <subcellularLocation>
        <location evidence="1">Nucleus</location>
    </subcellularLocation>
</comment>
<feature type="compositionally biased region" description="Basic and acidic residues" evidence="3">
    <location>
        <begin position="171"/>
        <end position="186"/>
    </location>
</feature>
<evidence type="ECO:0000256" key="3">
    <source>
        <dbReference type="SAM" id="MobiDB-lite"/>
    </source>
</evidence>
<feature type="compositionally biased region" description="Basic and acidic residues" evidence="3">
    <location>
        <begin position="261"/>
        <end position="274"/>
    </location>
</feature>
<dbReference type="CDD" id="cd00167">
    <property type="entry name" value="SANT"/>
    <property type="match status" value="1"/>
</dbReference>
<dbReference type="Proteomes" id="UP000464620">
    <property type="component" value="Chromosome B09"/>
</dbReference>
<dbReference type="PANTHER" id="PTHR47430">
    <property type="entry name" value="GB|AAC33480.1"/>
    <property type="match status" value="1"/>
</dbReference>
<dbReference type="OrthoDB" id="39591at2759"/>
<dbReference type="Gene3D" id="1.10.10.60">
    <property type="entry name" value="Homeodomain-like"/>
    <property type="match status" value="2"/>
</dbReference>
<feature type="region of interest" description="Disordered" evidence="3">
    <location>
        <begin position="167"/>
        <end position="186"/>
    </location>
</feature>
<feature type="compositionally biased region" description="Basic residues" evidence="3">
    <location>
        <begin position="285"/>
        <end position="298"/>
    </location>
</feature>
<feature type="domain" description="Myb-like" evidence="4">
    <location>
        <begin position="668"/>
        <end position="721"/>
    </location>
</feature>
<name>A0A6B9V6W7_ARAHY</name>
<feature type="compositionally biased region" description="Basic and acidic residues" evidence="3">
    <location>
        <begin position="35"/>
        <end position="44"/>
    </location>
</feature>
<dbReference type="InterPro" id="IPR001005">
    <property type="entry name" value="SANT/Myb"/>
</dbReference>
<evidence type="ECO:0000256" key="2">
    <source>
        <dbReference type="ARBA" id="ARBA00023242"/>
    </source>
</evidence>
<protein>
    <submittedName>
        <fullName evidence="6">Cyclin-D-binding Myb-like transcription factor</fullName>
    </submittedName>
</protein>
<sequence length="770" mass="89449">MDEKVKKSKTEEICLEPNDRKKDKHMKKKKKHRNDKALDSDKILEGNCIDDDGERQACSNDKFTRNKEEDGNISKKLKKKRIKDTEVLHNAIVDDKILQVMDDNQKSKRKKRKICSDSLTAIQEIGSSKPKKRGKVVGNYDFKDHEGDPPLARISTGDANAHSLVNEVDDQGEKTEKNKKELREKGDYFVVPSDRQDKETEKVIINKVKRIEEDDCKTNKGDTCFAESIVADTSLVKSNEGEDHQGKKMKKKKKLRNKSKSKFESTEDDQHCAEANEGEDNNQGRQRKKKLSNKRKSKDKSEFKSSKDDQHCANGNEGDDDNLGKKMKNGKQSEESKSNERNEVNDQGRKTKINKKTKEGTTSKLKRVTFSDQVEVCGDGLIRWQRYTNEEDEKIKQAVFDYIETHKLGDEGLDMVLNSRYHPEVKHCWKEIGVALPHRPYISVYNRARILFARKGTTSKRKRVTFSDQVEVCGDGLIRGQRYTNEEDEKIKQAVFDYIETHKLGDEGLDMVLYNKHHPELKNCWKEIGVALPHRPYISVYYRAHILFTRDEKHTWTAEEVEFLKKTVERHGSDFKSIAEAMGKNRLHVKDQWRRIKMTRKRGAWSQEEYQKVFDLVSVDLRARALEDTRNKKHGMLRDNIGWEAISDKLGTRWNGGICQKWYSQLTSPMVDKGIWSDTDDYRLVDALFSLDACSMEEVDWDNLLEHRDGELCRKRWNQMVRYIGEHGRKSFTEQVEILAKRYCPDLLEAREAFDSQPVICGRSCEKILP</sequence>
<dbReference type="PROSITE" id="PS50090">
    <property type="entry name" value="MYB_LIKE"/>
    <property type="match status" value="2"/>
</dbReference>
<dbReference type="InterPro" id="IPR009057">
    <property type="entry name" value="Homeodomain-like_sf"/>
</dbReference>
<dbReference type="GO" id="GO:0005634">
    <property type="term" value="C:nucleus"/>
    <property type="evidence" value="ECO:0007669"/>
    <property type="project" value="UniProtKB-SubCell"/>
</dbReference>
<feature type="domain" description="HTH myb-type" evidence="5">
    <location>
        <begin position="553"/>
        <end position="601"/>
    </location>
</feature>
<feature type="region of interest" description="Disordered" evidence="3">
    <location>
        <begin position="127"/>
        <end position="150"/>
    </location>
</feature>
<reference evidence="6 7" key="1">
    <citation type="submission" date="2020-01" db="EMBL/GenBank/DDBJ databases">
        <title>Genome sequence of Arachis hypogaea, cultivar Shitouqi.</title>
        <authorList>
            <person name="Zhuang W."/>
            <person name="Chen H."/>
            <person name="Varshney R."/>
            <person name="Wang D."/>
            <person name="Ming R."/>
        </authorList>
    </citation>
    <scope>NUCLEOTIDE SEQUENCE [LARGE SCALE GENOMIC DNA]</scope>
    <source>
        <tissue evidence="6">Young leaf</tissue>
    </source>
</reference>
<feature type="compositionally biased region" description="Basic and acidic residues" evidence="3">
    <location>
        <begin position="331"/>
        <end position="349"/>
    </location>
</feature>
<feature type="compositionally biased region" description="Basic residues" evidence="3">
    <location>
        <begin position="22"/>
        <end position="34"/>
    </location>
</feature>
<feature type="compositionally biased region" description="Basic residues" evidence="3">
    <location>
        <begin position="247"/>
        <end position="260"/>
    </location>
</feature>
<dbReference type="InterPro" id="IPR017930">
    <property type="entry name" value="Myb_dom"/>
</dbReference>
<feature type="domain" description="Myb-like" evidence="4">
    <location>
        <begin position="597"/>
        <end position="666"/>
    </location>
</feature>
<dbReference type="SMART" id="SM00717">
    <property type="entry name" value="SANT"/>
    <property type="match status" value="5"/>
</dbReference>
<dbReference type="EMBL" id="CP031001">
    <property type="protein sequence ID" value="QHN77130.1"/>
    <property type="molecule type" value="Genomic_DNA"/>
</dbReference>
<organism evidence="6 7">
    <name type="scientific">Arachis hypogaea</name>
    <name type="common">Peanut</name>
    <dbReference type="NCBI Taxonomy" id="3818"/>
    <lineage>
        <taxon>Eukaryota</taxon>
        <taxon>Viridiplantae</taxon>
        <taxon>Streptophyta</taxon>
        <taxon>Embryophyta</taxon>
        <taxon>Tracheophyta</taxon>
        <taxon>Spermatophyta</taxon>
        <taxon>Magnoliopsida</taxon>
        <taxon>eudicotyledons</taxon>
        <taxon>Gunneridae</taxon>
        <taxon>Pentapetalae</taxon>
        <taxon>rosids</taxon>
        <taxon>fabids</taxon>
        <taxon>Fabales</taxon>
        <taxon>Fabaceae</taxon>
        <taxon>Papilionoideae</taxon>
        <taxon>50 kb inversion clade</taxon>
        <taxon>dalbergioids sensu lato</taxon>
        <taxon>Dalbergieae</taxon>
        <taxon>Pterocarpus clade</taxon>
        <taxon>Arachis</taxon>
    </lineage>
</organism>
<feature type="compositionally biased region" description="Basic and acidic residues" evidence="3">
    <location>
        <begin position="299"/>
        <end position="311"/>
    </location>
</feature>